<dbReference type="InterPro" id="IPR027417">
    <property type="entry name" value="P-loop_NTPase"/>
</dbReference>
<evidence type="ECO:0000313" key="2">
    <source>
        <dbReference type="Proteomes" id="UP001305521"/>
    </source>
</evidence>
<reference evidence="1 2" key="1">
    <citation type="submission" date="2023-11" db="EMBL/GenBank/DDBJ databases">
        <title>Arctic aerobic anoxygenic photoheterotroph Sediminicoccus rosea KRV36 adapts its photosynthesis to long days of polar summer.</title>
        <authorList>
            <person name="Tomasch J."/>
            <person name="Kopejtka K."/>
            <person name="Bily T."/>
            <person name="Gardiner A.T."/>
            <person name="Gardian Z."/>
            <person name="Shivaramu S."/>
            <person name="Koblizek M."/>
            <person name="Engelhardt F."/>
            <person name="Kaftan D."/>
        </authorList>
    </citation>
    <scope>NUCLEOTIDE SEQUENCE [LARGE SCALE GENOMIC DNA]</scope>
    <source>
        <strain evidence="1 2">R-30</strain>
    </source>
</reference>
<name>A0ABZ0PBU5_9PROT</name>
<dbReference type="SUPFAM" id="SSF53795">
    <property type="entry name" value="PEP carboxykinase-like"/>
    <property type="match status" value="1"/>
</dbReference>
<dbReference type="Gene3D" id="3.40.50.300">
    <property type="entry name" value="P-loop containing nucleotide triphosphate hydrolases"/>
    <property type="match status" value="1"/>
</dbReference>
<evidence type="ECO:0008006" key="3">
    <source>
        <dbReference type="Google" id="ProtNLM"/>
    </source>
</evidence>
<sequence length="351" mass="35788">MNSTVLPTSVADLVPAHRLDEFIAATPPRLFGIGPVSIALHASDARLAALLGAALAHAACDTPRPCHLRVAAIDTGAIGWPRPPGVPGTEHLRPPMDEVNLRAGRLIQAIHQAGSCTWESYDAGTRTGLLLTADAALVAPWEWASPLKRHIAWATREEPFGLLHGAVIGDAAGGVMLAGGSGVGKSTTAAAALQAGLSSAGDDLTLLSLDADSGVVAHAAFDAVKLSDATLRLIGAAPPPGGVASGAGIAKHILPLSTLGAGRLAPRVPLRAILLPRLAGGPRSAIRPAVMAAALRALGPVSGFVMRVTPESSFALAARMVRDLPCFALDIGEDPAEAARCIAAFLEARRP</sequence>
<dbReference type="Proteomes" id="UP001305521">
    <property type="component" value="Chromosome"/>
</dbReference>
<protein>
    <recommendedName>
        <fullName evidence="3">Hpr(Ser) kinase/phosphatase</fullName>
    </recommendedName>
</protein>
<dbReference type="EMBL" id="CP137852">
    <property type="protein sequence ID" value="WPB82957.1"/>
    <property type="molecule type" value="Genomic_DNA"/>
</dbReference>
<gene>
    <name evidence="1" type="ORF">R9Z33_12655</name>
</gene>
<organism evidence="1 2">
    <name type="scientific">Sediminicoccus rosea</name>
    <dbReference type="NCBI Taxonomy" id="1225128"/>
    <lineage>
        <taxon>Bacteria</taxon>
        <taxon>Pseudomonadati</taxon>
        <taxon>Pseudomonadota</taxon>
        <taxon>Alphaproteobacteria</taxon>
        <taxon>Acetobacterales</taxon>
        <taxon>Roseomonadaceae</taxon>
        <taxon>Sediminicoccus</taxon>
    </lineage>
</organism>
<evidence type="ECO:0000313" key="1">
    <source>
        <dbReference type="EMBL" id="WPB82957.1"/>
    </source>
</evidence>
<proteinExistence type="predicted"/>
<dbReference type="RefSeq" id="WP_318646938.1">
    <property type="nucleotide sequence ID" value="NZ_CP137852.1"/>
</dbReference>
<accession>A0ABZ0PBU5</accession>
<keyword evidence="2" id="KW-1185">Reference proteome</keyword>